<protein>
    <recommendedName>
        <fullName evidence="10">Innexin</fullName>
    </recommendedName>
</protein>
<evidence type="ECO:0000256" key="1">
    <source>
        <dbReference type="ARBA" id="ARBA00004651"/>
    </source>
</evidence>
<evidence type="ECO:0000256" key="8">
    <source>
        <dbReference type="ARBA" id="ARBA00023303"/>
    </source>
</evidence>
<dbReference type="PROSITE" id="PS51013">
    <property type="entry name" value="PANNEXIN"/>
    <property type="match status" value="1"/>
</dbReference>
<keyword evidence="9" id="KW-0325">Glycoprotein</keyword>
<gene>
    <name evidence="10" type="primary">inx</name>
    <name evidence="12" type="ORF">EDS130_LOCUS290</name>
    <name evidence="13" type="ORF">XAT740_LOCUS5846</name>
</gene>
<dbReference type="Pfam" id="PF00876">
    <property type="entry name" value="Innexin"/>
    <property type="match status" value="1"/>
</dbReference>
<keyword evidence="6 10" id="KW-0406">Ion transport</keyword>
<dbReference type="GlyCosmos" id="A0A813MJ21">
    <property type="glycosylation" value="1 site, No reported glycans"/>
</dbReference>
<evidence type="ECO:0000313" key="13">
    <source>
        <dbReference type="EMBL" id="CAF0858249.1"/>
    </source>
</evidence>
<keyword evidence="2 10" id="KW-0813">Transport</keyword>
<evidence type="ECO:0000256" key="3">
    <source>
        <dbReference type="ARBA" id="ARBA00022475"/>
    </source>
</evidence>
<dbReference type="PANTHER" id="PTHR11893:SF36">
    <property type="entry name" value="INNEXIN-5"/>
    <property type="match status" value="1"/>
</dbReference>
<feature type="glycosylation site" description="N-linked (GlcNAc...) asparagine" evidence="9">
    <location>
        <position position="62"/>
    </location>
</feature>
<keyword evidence="3" id="KW-1003">Cell membrane</keyword>
<feature type="transmembrane region" description="Helical" evidence="10">
    <location>
        <begin position="103"/>
        <end position="121"/>
    </location>
</feature>
<evidence type="ECO:0000313" key="14">
    <source>
        <dbReference type="Proteomes" id="UP000663828"/>
    </source>
</evidence>
<evidence type="ECO:0000256" key="2">
    <source>
        <dbReference type="ARBA" id="ARBA00022448"/>
    </source>
</evidence>
<dbReference type="Proteomes" id="UP000663852">
    <property type="component" value="Unassembled WGS sequence"/>
</dbReference>
<dbReference type="PANTHER" id="PTHR11893">
    <property type="entry name" value="INNEXIN"/>
    <property type="match status" value="1"/>
</dbReference>
<comment type="subcellular location">
    <subcellularLocation>
        <location evidence="1 10">Cell membrane</location>
        <topology evidence="1 10">Multi-pass membrane protein</topology>
    </subcellularLocation>
</comment>
<evidence type="ECO:0000256" key="9">
    <source>
        <dbReference type="PIRSR" id="PIRSR600990-52"/>
    </source>
</evidence>
<feature type="transmembrane region" description="Helical" evidence="10">
    <location>
        <begin position="207"/>
        <end position="232"/>
    </location>
</feature>
<comment type="caution">
    <text evidence="10">Lacks conserved residue(s) required for the propagation of feature annotation.</text>
</comment>
<evidence type="ECO:0000256" key="7">
    <source>
        <dbReference type="ARBA" id="ARBA00023136"/>
    </source>
</evidence>
<accession>A0A813MJ21</accession>
<feature type="transmembrane region" description="Helical" evidence="10">
    <location>
        <begin position="302"/>
        <end position="321"/>
    </location>
</feature>
<sequence>MVDLLYIITLVPTLLLSSLRSDDDLFDKINYKYTVALLVLFATLTATKQFDEDRIECWNRANFIRPYIQYTNQICYISSTYYVDKNQTIPQNVQERMDSKLNYYQWTPFIILLMALFFYLPRLIWRTLSIRSGIDLLDIVQTADDTKKLEKFDERDQLISYVVDTIDMYVDDARRQSDAEARQASLIVKLFQLVCCMTGKFLGNYFITLYMFIKLWYILNVILQICLLNIFLDTNFLQFGYESVKLFRYGLNQPESKYFPRETFCDFQVREPLRGGEPLQRITVQCVLTVNLFNQQTFTLLWIWYIFVFISNACSFVIWIGRLMTYSQREKYIQTRLARISRPDIPRFRMEFKYCPRTLGEHVHAALVESFITEYLEPDGYFILRMLTLNVSDFFVQEIIEQLWERYALRYGNNDAIMAEEDYYSHRKDDRRHVHKSRSHPHYSYVAGARSGVTDGERKYMKQNTGVDKELLRSKSSPGPRATSVVTHEPV</sequence>
<dbReference type="OrthoDB" id="5867527at2759"/>
<evidence type="ECO:0000256" key="11">
    <source>
        <dbReference type="SAM" id="MobiDB-lite"/>
    </source>
</evidence>
<dbReference type="Proteomes" id="UP000663828">
    <property type="component" value="Unassembled WGS sequence"/>
</dbReference>
<evidence type="ECO:0000313" key="15">
    <source>
        <dbReference type="Proteomes" id="UP000663852"/>
    </source>
</evidence>
<evidence type="ECO:0000256" key="4">
    <source>
        <dbReference type="ARBA" id="ARBA00022692"/>
    </source>
</evidence>
<evidence type="ECO:0000313" key="12">
    <source>
        <dbReference type="EMBL" id="CAF0721448.1"/>
    </source>
</evidence>
<keyword evidence="8 10" id="KW-0407">Ion channel</keyword>
<reference evidence="12" key="1">
    <citation type="submission" date="2021-02" db="EMBL/GenBank/DDBJ databases">
        <authorList>
            <person name="Nowell W R."/>
        </authorList>
    </citation>
    <scope>NUCLEOTIDE SEQUENCE</scope>
</reference>
<feature type="region of interest" description="Disordered" evidence="11">
    <location>
        <begin position="464"/>
        <end position="491"/>
    </location>
</feature>
<keyword evidence="7 10" id="KW-0472">Membrane</keyword>
<dbReference type="GO" id="GO:0005921">
    <property type="term" value="C:gap junction"/>
    <property type="evidence" value="ECO:0007669"/>
    <property type="project" value="UniProtKB-UniRule"/>
</dbReference>
<evidence type="ECO:0000256" key="10">
    <source>
        <dbReference type="RuleBase" id="RU010713"/>
    </source>
</evidence>
<dbReference type="PRINTS" id="PR01262">
    <property type="entry name" value="INNEXIN"/>
</dbReference>
<evidence type="ECO:0000256" key="6">
    <source>
        <dbReference type="ARBA" id="ARBA00023065"/>
    </source>
</evidence>
<keyword evidence="14" id="KW-1185">Reference proteome</keyword>
<organism evidence="12 15">
    <name type="scientific">Adineta ricciae</name>
    <name type="common">Rotifer</name>
    <dbReference type="NCBI Taxonomy" id="249248"/>
    <lineage>
        <taxon>Eukaryota</taxon>
        <taxon>Metazoa</taxon>
        <taxon>Spiralia</taxon>
        <taxon>Gnathifera</taxon>
        <taxon>Rotifera</taxon>
        <taxon>Eurotatoria</taxon>
        <taxon>Bdelloidea</taxon>
        <taxon>Adinetida</taxon>
        <taxon>Adinetidae</taxon>
        <taxon>Adineta</taxon>
    </lineage>
</organism>
<comment type="function">
    <text evidence="10">Structural component of the gap junctions.</text>
</comment>
<evidence type="ECO:0000256" key="5">
    <source>
        <dbReference type="ARBA" id="ARBA00022989"/>
    </source>
</evidence>
<dbReference type="EMBL" id="CAJNOJ010000001">
    <property type="protein sequence ID" value="CAF0721448.1"/>
    <property type="molecule type" value="Genomic_DNA"/>
</dbReference>
<dbReference type="GO" id="GO:0034220">
    <property type="term" value="P:monoatomic ion transmembrane transport"/>
    <property type="evidence" value="ECO:0007669"/>
    <property type="project" value="UniProtKB-KW"/>
</dbReference>
<dbReference type="GO" id="GO:0005886">
    <property type="term" value="C:plasma membrane"/>
    <property type="evidence" value="ECO:0007669"/>
    <property type="project" value="UniProtKB-SubCell"/>
</dbReference>
<keyword evidence="5 10" id="KW-1133">Transmembrane helix</keyword>
<dbReference type="EMBL" id="CAJNOR010000258">
    <property type="protein sequence ID" value="CAF0858249.1"/>
    <property type="molecule type" value="Genomic_DNA"/>
</dbReference>
<name>A0A813MJ21_ADIRI</name>
<dbReference type="AlphaFoldDB" id="A0A813MJ21"/>
<dbReference type="InterPro" id="IPR000990">
    <property type="entry name" value="Innexin"/>
</dbReference>
<comment type="caution">
    <text evidence="12">The sequence shown here is derived from an EMBL/GenBank/DDBJ whole genome shotgun (WGS) entry which is preliminary data.</text>
</comment>
<comment type="similarity">
    <text evidence="10">Belongs to the pannexin family.</text>
</comment>
<proteinExistence type="inferred from homology"/>
<keyword evidence="4 10" id="KW-0812">Transmembrane</keyword>